<keyword evidence="4" id="KW-1185">Reference proteome</keyword>
<comment type="caution">
    <text evidence="3">The sequence shown here is derived from an EMBL/GenBank/DDBJ whole genome shotgun (WGS) entry which is preliminary data.</text>
</comment>
<evidence type="ECO:0000259" key="2">
    <source>
        <dbReference type="Pfam" id="PF07715"/>
    </source>
</evidence>
<dbReference type="SUPFAM" id="SSF56935">
    <property type="entry name" value="Porins"/>
    <property type="match status" value="1"/>
</dbReference>
<dbReference type="SUPFAM" id="SSF49464">
    <property type="entry name" value="Carboxypeptidase regulatory domain-like"/>
    <property type="match status" value="1"/>
</dbReference>
<feature type="domain" description="TonB-dependent receptor plug" evidence="2">
    <location>
        <begin position="286"/>
        <end position="399"/>
    </location>
</feature>
<dbReference type="InterPro" id="IPR011990">
    <property type="entry name" value="TPR-like_helical_dom_sf"/>
</dbReference>
<evidence type="ECO:0000313" key="4">
    <source>
        <dbReference type="Proteomes" id="UP000625780"/>
    </source>
</evidence>
<gene>
    <name evidence="3" type="ORF">GCM10011361_01140</name>
</gene>
<sequence length="731" mass="81738">MKTIRLILLMSLLSCSFLGAQQATNPNTTIFWDVSLSARDRDLEKDLDILEKVFQRSPDQQVQLVLFNLENTEKNYTIAGGQWEELRKDLESLNYDGANEYSQLKGLAKHPNIYLFTDGNRIYEGDFPDLPPKSYLINSSPFRDEEFLKRTALINRYRLMDFAAILPENISNLKKPRTQQKSTISGKVYVDNVPVPDMVIAVKGEAGGVRTVLDGSFTIEAAPGDSLLVSSRSRNTYKYVPVEDTSQLNIFLDANVVSLEEVVLVEKRQEEAVRVNTGYGIENSEKIGYAVQSIGDEEITPIQTDVSQSVINKFSNVNLGNTDDISRATMRSNTSILGNNYSLVVIDGVPQRQSDSSRGATSSNQAIFNYVNPDNIASISVLKGYAATNRYGSLGANGVILITTKSAAGTNATGEPVDLARLKDNVYTGKDSGTKESKSELIYALERSGTPEKAYEEYLRLRSASDRGIDFFLETYDFFKEKDPDRAAVVASSVLELFPKDIHTLKAVSLALAGVGKYKDVIRINEEILEMDRKHTQAYLDIAVAKKEMGNYQDALQDLLALHGNTITPPVSATGVSKTVVREIKNLVFRHKGALNTTTIPSQLLNNLRYNVRLVFEWNDPQAEFELQFVNPQNRFFNWEHNAVNSSERIKDEILTGYSSEEFEFYGDGVQGKWILNATYLGHTDMTNQVPLVLKCTLYQNFGYPDQSSREIVLSFTKPEETKTLAEILVD</sequence>
<evidence type="ECO:0000256" key="1">
    <source>
        <dbReference type="SAM" id="SignalP"/>
    </source>
</evidence>
<accession>A0ABQ1QQB5</accession>
<dbReference type="InterPro" id="IPR012910">
    <property type="entry name" value="Plug_dom"/>
</dbReference>
<dbReference type="Gene3D" id="1.25.40.10">
    <property type="entry name" value="Tetratricopeptide repeat domain"/>
    <property type="match status" value="1"/>
</dbReference>
<reference evidence="4" key="1">
    <citation type="journal article" date="2019" name="Int. J. Syst. Evol. Microbiol.">
        <title>The Global Catalogue of Microorganisms (GCM) 10K type strain sequencing project: providing services to taxonomists for standard genome sequencing and annotation.</title>
        <authorList>
            <consortium name="The Broad Institute Genomics Platform"/>
            <consortium name="The Broad Institute Genome Sequencing Center for Infectious Disease"/>
            <person name="Wu L."/>
            <person name="Ma J."/>
        </authorList>
    </citation>
    <scope>NUCLEOTIDE SEQUENCE [LARGE SCALE GENOMIC DNA]</scope>
    <source>
        <strain evidence="4">CGMCC 1.12606</strain>
    </source>
</reference>
<protein>
    <recommendedName>
        <fullName evidence="2">TonB-dependent receptor plug domain-containing protein</fullName>
    </recommendedName>
</protein>
<dbReference type="Gene3D" id="2.170.130.10">
    <property type="entry name" value="TonB-dependent receptor, plug domain"/>
    <property type="match status" value="1"/>
</dbReference>
<dbReference type="SUPFAM" id="SSF48452">
    <property type="entry name" value="TPR-like"/>
    <property type="match status" value="1"/>
</dbReference>
<organism evidence="3 4">
    <name type="scientific">Muriicola marianensis</name>
    <dbReference type="NCBI Taxonomy" id="1324801"/>
    <lineage>
        <taxon>Bacteria</taxon>
        <taxon>Pseudomonadati</taxon>
        <taxon>Bacteroidota</taxon>
        <taxon>Flavobacteriia</taxon>
        <taxon>Flavobacteriales</taxon>
        <taxon>Flavobacteriaceae</taxon>
        <taxon>Muriicola</taxon>
    </lineage>
</organism>
<evidence type="ECO:0000313" key="3">
    <source>
        <dbReference type="EMBL" id="GGD37814.1"/>
    </source>
</evidence>
<dbReference type="InterPro" id="IPR008969">
    <property type="entry name" value="CarboxyPept-like_regulatory"/>
</dbReference>
<dbReference type="InterPro" id="IPR037066">
    <property type="entry name" value="Plug_dom_sf"/>
</dbReference>
<dbReference type="Proteomes" id="UP000625780">
    <property type="component" value="Unassembled WGS sequence"/>
</dbReference>
<dbReference type="Pfam" id="PF07715">
    <property type="entry name" value="Plug"/>
    <property type="match status" value="1"/>
</dbReference>
<name>A0ABQ1QQB5_9FLAO</name>
<keyword evidence="1" id="KW-0732">Signal</keyword>
<feature type="signal peptide" evidence="1">
    <location>
        <begin position="1"/>
        <end position="20"/>
    </location>
</feature>
<proteinExistence type="predicted"/>
<feature type="chain" id="PRO_5045867756" description="TonB-dependent receptor plug domain-containing protein" evidence="1">
    <location>
        <begin position="21"/>
        <end position="731"/>
    </location>
</feature>
<dbReference type="EMBL" id="BMFH01000001">
    <property type="protein sequence ID" value="GGD37814.1"/>
    <property type="molecule type" value="Genomic_DNA"/>
</dbReference>